<gene>
    <name evidence="1" type="ORF">NCTC5773_01073</name>
</gene>
<accession>A0A6D2G3S2</accession>
<reference evidence="1 2" key="1">
    <citation type="submission" date="2018-12" db="EMBL/GenBank/DDBJ databases">
        <authorList>
            <consortium name="Pathogen Informatics"/>
        </authorList>
    </citation>
    <scope>NUCLEOTIDE SEQUENCE [LARGE SCALE GENOMIC DNA]</scope>
    <source>
        <strain evidence="1 2">NCTC5773</strain>
    </source>
</reference>
<protein>
    <submittedName>
        <fullName evidence="1">CRISPR-associated helicase Cas3 protein</fullName>
    </submittedName>
</protein>
<dbReference type="AlphaFoldDB" id="A0A6D2G3S2"/>
<sequence>MISDLAPVDLLIQRAGRLQRHIRDRNGLVKKSGQDEREPPVLRILAPEWDDAPRENWLSSAMRNSAYVYPDHGRMWLTQRILREQGAIRMPQSARLLIESVYGEDVDMPVGFAKTEQLQEGKFYCDRAFASQMLLNFAPGYCAEISDFLPEKLSTRLAEESITLWLAKVMDNVVTPYAPGEHPWEMSVLRVRKSWWEKHNGEFERLKGESFQQWCVEQHQNKEFAIVIVVTDSAACGYSATEGLTGKMEA</sequence>
<organism evidence="1 2">
    <name type="scientific">Salmonella enterica subsp. salamae</name>
    <dbReference type="NCBI Taxonomy" id="59202"/>
    <lineage>
        <taxon>Bacteria</taxon>
        <taxon>Pseudomonadati</taxon>
        <taxon>Pseudomonadota</taxon>
        <taxon>Gammaproteobacteria</taxon>
        <taxon>Enterobacterales</taxon>
        <taxon>Enterobacteriaceae</taxon>
        <taxon>Salmonella</taxon>
    </lineage>
</organism>
<name>A0A6D2G3S2_SALER</name>
<evidence type="ECO:0000313" key="2">
    <source>
        <dbReference type="Proteomes" id="UP000267858"/>
    </source>
</evidence>
<dbReference type="Proteomes" id="UP000267858">
    <property type="component" value="Chromosome"/>
</dbReference>
<dbReference type="EMBL" id="LR134141">
    <property type="protein sequence ID" value="VEA01075.1"/>
    <property type="molecule type" value="Genomic_DNA"/>
</dbReference>
<evidence type="ECO:0000313" key="1">
    <source>
        <dbReference type="EMBL" id="VEA01075.1"/>
    </source>
</evidence>
<proteinExistence type="predicted"/>